<comment type="subunit">
    <text evidence="6">Part of the 50S ribosomal subunit. Contacts protein L29, and trigger factor when it is bound to the ribosome.</text>
</comment>
<dbReference type="NCBIfam" id="NF004359">
    <property type="entry name" value="PRK05738.1-3"/>
    <property type="match status" value="1"/>
</dbReference>
<evidence type="ECO:0000256" key="6">
    <source>
        <dbReference type="HAMAP-Rule" id="MF_01369"/>
    </source>
</evidence>
<evidence type="ECO:0000256" key="2">
    <source>
        <dbReference type="ARBA" id="ARBA00022730"/>
    </source>
</evidence>
<dbReference type="Gene3D" id="3.30.70.330">
    <property type="match status" value="1"/>
</dbReference>
<evidence type="ECO:0000256" key="4">
    <source>
        <dbReference type="ARBA" id="ARBA00022980"/>
    </source>
</evidence>
<dbReference type="PANTHER" id="PTHR11620">
    <property type="entry name" value="60S RIBOSOMAL PROTEIN L23A"/>
    <property type="match status" value="1"/>
</dbReference>
<evidence type="ECO:0000313" key="9">
    <source>
        <dbReference type="Proteomes" id="UP001524944"/>
    </source>
</evidence>
<dbReference type="EMBL" id="JANPWE010000001">
    <property type="protein sequence ID" value="MCR6543956.1"/>
    <property type="molecule type" value="Genomic_DNA"/>
</dbReference>
<dbReference type="InterPro" id="IPR012677">
    <property type="entry name" value="Nucleotide-bd_a/b_plait_sf"/>
</dbReference>
<dbReference type="HAMAP" id="MF_01369_B">
    <property type="entry name" value="Ribosomal_uL23_B"/>
    <property type="match status" value="1"/>
</dbReference>
<dbReference type="RefSeq" id="WP_257911432.1">
    <property type="nucleotide sequence ID" value="NZ_JANPWE010000001.1"/>
</dbReference>
<sequence length="95" mass="10872">MRNPHDVLIKPLVSEKSMGLMEENKYTFLVDKNANKLEVKHAVQEIFKVTVLNVTTMIVKGKMKRMGRYVGKRPDRKKAIVTLKAGDKIEVFEGL</sequence>
<organism evidence="8 9">
    <name type="scientific">Dehalobacterium formicoaceticum</name>
    <dbReference type="NCBI Taxonomy" id="51515"/>
    <lineage>
        <taxon>Bacteria</taxon>
        <taxon>Bacillati</taxon>
        <taxon>Bacillota</taxon>
        <taxon>Clostridia</taxon>
        <taxon>Eubacteriales</taxon>
        <taxon>Peptococcaceae</taxon>
        <taxon>Dehalobacterium</taxon>
    </lineage>
</organism>
<dbReference type="NCBIfam" id="NF004366">
    <property type="entry name" value="PRK05738.3-2"/>
    <property type="match status" value="1"/>
</dbReference>
<gene>
    <name evidence="6 8" type="primary">rplW</name>
    <name evidence="8" type="ORF">NVS47_00220</name>
</gene>
<dbReference type="NCBIfam" id="NF004363">
    <property type="entry name" value="PRK05738.2-4"/>
    <property type="match status" value="1"/>
</dbReference>
<evidence type="ECO:0000256" key="7">
    <source>
        <dbReference type="RuleBase" id="RU003934"/>
    </source>
</evidence>
<dbReference type="NCBIfam" id="NF004364">
    <property type="entry name" value="PRK05738.2-5"/>
    <property type="match status" value="1"/>
</dbReference>
<evidence type="ECO:0000256" key="3">
    <source>
        <dbReference type="ARBA" id="ARBA00022884"/>
    </source>
</evidence>
<comment type="caution">
    <text evidence="8">The sequence shown here is derived from an EMBL/GenBank/DDBJ whole genome shotgun (WGS) entry which is preliminary data.</text>
</comment>
<dbReference type="InterPro" id="IPR001014">
    <property type="entry name" value="Ribosomal_uL23_CS"/>
</dbReference>
<dbReference type="GO" id="GO:0005840">
    <property type="term" value="C:ribosome"/>
    <property type="evidence" value="ECO:0007669"/>
    <property type="project" value="UniProtKB-KW"/>
</dbReference>
<comment type="function">
    <text evidence="6">One of the early assembly proteins it binds 23S rRNA. One of the proteins that surrounds the polypeptide exit tunnel on the outside of the ribosome. Forms the main docking site for trigger factor binding to the ribosome.</text>
</comment>
<keyword evidence="2 6" id="KW-0699">rRNA-binding</keyword>
<evidence type="ECO:0000313" key="8">
    <source>
        <dbReference type="EMBL" id="MCR6543956.1"/>
    </source>
</evidence>
<proteinExistence type="inferred from homology"/>
<name>A0ABT1Y2N3_9FIRM</name>
<evidence type="ECO:0000256" key="1">
    <source>
        <dbReference type="ARBA" id="ARBA00006700"/>
    </source>
</evidence>
<dbReference type="InterPro" id="IPR013025">
    <property type="entry name" value="Ribosomal_uL23-like"/>
</dbReference>
<dbReference type="InterPro" id="IPR012678">
    <property type="entry name" value="Ribosomal_uL23/eL15/eS24_sf"/>
</dbReference>
<comment type="similarity">
    <text evidence="1 6 7">Belongs to the universal ribosomal protein uL23 family.</text>
</comment>
<dbReference type="SUPFAM" id="SSF54189">
    <property type="entry name" value="Ribosomal proteins S24e, L23 and L15e"/>
    <property type="match status" value="1"/>
</dbReference>
<keyword evidence="4 6" id="KW-0689">Ribosomal protein</keyword>
<dbReference type="Proteomes" id="UP001524944">
    <property type="component" value="Unassembled WGS sequence"/>
</dbReference>
<reference evidence="8 9" key="1">
    <citation type="submission" date="2022-08" db="EMBL/GenBank/DDBJ databases">
        <title>Proteogenomics of the novel Dehalobacterium formicoaceticum strain EZ94 highlights a key role of methyltransferases during anaerobic dichloromethane degradation.</title>
        <authorList>
            <person name="Wasmund K."/>
        </authorList>
    </citation>
    <scope>NUCLEOTIDE SEQUENCE [LARGE SCALE GENOMIC DNA]</scope>
    <source>
        <strain evidence="8 9">EZ94</strain>
    </source>
</reference>
<keyword evidence="5 6" id="KW-0687">Ribonucleoprotein</keyword>
<dbReference type="Pfam" id="PF00276">
    <property type="entry name" value="Ribosomal_L23"/>
    <property type="match status" value="1"/>
</dbReference>
<dbReference type="PROSITE" id="PS00050">
    <property type="entry name" value="RIBOSOMAL_L23"/>
    <property type="match status" value="1"/>
</dbReference>
<keyword evidence="9" id="KW-1185">Reference proteome</keyword>
<accession>A0ABT1Y2N3</accession>
<evidence type="ECO:0000256" key="5">
    <source>
        <dbReference type="ARBA" id="ARBA00023274"/>
    </source>
</evidence>
<protein>
    <recommendedName>
        <fullName evidence="6">Large ribosomal subunit protein uL23</fullName>
    </recommendedName>
</protein>
<keyword evidence="3 6" id="KW-0694">RNA-binding</keyword>